<protein>
    <submittedName>
        <fullName evidence="2">Uncharacterized protein</fullName>
    </submittedName>
</protein>
<name>A0AAN9GHS1_9CAEN</name>
<evidence type="ECO:0000313" key="3">
    <source>
        <dbReference type="Proteomes" id="UP001374579"/>
    </source>
</evidence>
<feature type="region of interest" description="Disordered" evidence="1">
    <location>
        <begin position="366"/>
        <end position="400"/>
    </location>
</feature>
<feature type="region of interest" description="Disordered" evidence="1">
    <location>
        <begin position="180"/>
        <end position="211"/>
    </location>
</feature>
<dbReference type="Proteomes" id="UP001374579">
    <property type="component" value="Unassembled WGS sequence"/>
</dbReference>
<feature type="region of interest" description="Disordered" evidence="1">
    <location>
        <begin position="125"/>
        <end position="161"/>
    </location>
</feature>
<dbReference type="PANTHER" id="PTHR34759:SF1">
    <property type="entry name" value="SPERMATOGENESIS-ASSOCIATED PROTEIN 48"/>
    <property type="match status" value="1"/>
</dbReference>
<dbReference type="AlphaFoldDB" id="A0AAN9GHS1"/>
<dbReference type="EMBL" id="JBAMIC010000003">
    <property type="protein sequence ID" value="KAK7109383.1"/>
    <property type="molecule type" value="Genomic_DNA"/>
</dbReference>
<dbReference type="InterPro" id="IPR027867">
    <property type="entry name" value="SPATA48"/>
</dbReference>
<reference evidence="2 3" key="1">
    <citation type="submission" date="2024-02" db="EMBL/GenBank/DDBJ databases">
        <title>Chromosome-scale genome assembly of the rough periwinkle Littorina saxatilis.</title>
        <authorList>
            <person name="De Jode A."/>
            <person name="Faria R."/>
            <person name="Formenti G."/>
            <person name="Sims Y."/>
            <person name="Smith T.P."/>
            <person name="Tracey A."/>
            <person name="Wood J.M.D."/>
            <person name="Zagrodzka Z.B."/>
            <person name="Johannesson K."/>
            <person name="Butlin R.K."/>
            <person name="Leder E.H."/>
        </authorList>
    </citation>
    <scope>NUCLEOTIDE SEQUENCE [LARGE SCALE GENOMIC DNA]</scope>
    <source>
        <strain evidence="2">Snail1</strain>
        <tissue evidence="2">Muscle</tissue>
    </source>
</reference>
<comment type="caution">
    <text evidence="2">The sequence shown here is derived from an EMBL/GenBank/DDBJ whole genome shotgun (WGS) entry which is preliminary data.</text>
</comment>
<proteinExistence type="predicted"/>
<gene>
    <name evidence="2" type="ORF">V1264_013433</name>
</gene>
<dbReference type="PANTHER" id="PTHR34759">
    <property type="entry name" value="SPERMATOGENESIS-ASSOCIATED PROTEIN 48"/>
    <property type="match status" value="1"/>
</dbReference>
<sequence>MAEAVASRTVLADSNEKTRPQFQTYLMTDANAGGHSVSQIEAKRRIRHMKFPSLRGRHDVDSFQTELQDPGFKRWNDDGDHHANAPFRSYDNIIDPVSGFVSAGGDVDRNAGHDRICSLVQLNRTPQSAAPRDHNSVRTSEPAAPPELKRDHTWVPGGPTAWNSRKTSDAWIKSQLGGWTSDYDPRKPAPELTRSKSMYVPKPPSEESKSSRDHLALQYMYGASTQRSYCEVPWDTMLAPKCWAPTGTSEDKPDMISHRWSNKKYDPAAQEWQSTGRSWDWFQRRRGYYRTEPINFSSPCPRVQQIPLYGGCIGAENLEEIDNQREAFQPYTVKRVPIPRPSETAHRPNIPGYEGCTLWQGRYAPANTQPPPQPPTQPTTSLIHKSFPLPQDSGRRRGAEMSRMVTLVPPCNPFNSMDKEEVVTA</sequence>
<evidence type="ECO:0000256" key="1">
    <source>
        <dbReference type="SAM" id="MobiDB-lite"/>
    </source>
</evidence>
<evidence type="ECO:0000313" key="2">
    <source>
        <dbReference type="EMBL" id="KAK7109383.1"/>
    </source>
</evidence>
<feature type="compositionally biased region" description="Pro residues" evidence="1">
    <location>
        <begin position="368"/>
        <end position="377"/>
    </location>
</feature>
<accession>A0AAN9GHS1</accession>
<keyword evidence="3" id="KW-1185">Reference proteome</keyword>
<organism evidence="2 3">
    <name type="scientific">Littorina saxatilis</name>
    <dbReference type="NCBI Taxonomy" id="31220"/>
    <lineage>
        <taxon>Eukaryota</taxon>
        <taxon>Metazoa</taxon>
        <taxon>Spiralia</taxon>
        <taxon>Lophotrochozoa</taxon>
        <taxon>Mollusca</taxon>
        <taxon>Gastropoda</taxon>
        <taxon>Caenogastropoda</taxon>
        <taxon>Littorinimorpha</taxon>
        <taxon>Littorinoidea</taxon>
        <taxon>Littorinidae</taxon>
        <taxon>Littorina</taxon>
    </lineage>
</organism>
<dbReference type="Pfam" id="PF15073">
    <property type="entry name" value="SPATA48"/>
    <property type="match status" value="1"/>
</dbReference>